<accession>A0ABT6DDZ4</accession>
<dbReference type="Proteomes" id="UP001152867">
    <property type="component" value="Unassembled WGS sequence"/>
</dbReference>
<evidence type="ECO:0000256" key="1">
    <source>
        <dbReference type="ARBA" id="ARBA00009067"/>
    </source>
</evidence>
<evidence type="ECO:0000256" key="2">
    <source>
        <dbReference type="SAM" id="Phobius"/>
    </source>
</evidence>
<feature type="transmembrane region" description="Helical" evidence="2">
    <location>
        <begin position="68"/>
        <end position="89"/>
    </location>
</feature>
<dbReference type="InterPro" id="IPR052710">
    <property type="entry name" value="CAAX_protease"/>
</dbReference>
<dbReference type="RefSeq" id="WP_178943019.1">
    <property type="nucleotide sequence ID" value="NZ_JAIWJF010000002.1"/>
</dbReference>
<feature type="transmembrane region" description="Helical" evidence="2">
    <location>
        <begin position="208"/>
        <end position="227"/>
    </location>
</feature>
<sequence length="241" mass="26997">MVQSKWMKVFGTWLTVLIVSLSFDKVQGLLRSEIVFLVVFEMVMFLIMWLLNQYWLHVSVYLKPTARSGQLLTVNWVTLVIFIEALIVVRSRTGKFWLALATLIFVGITEEFTFRGLLLPLASKLGSARHQLWVGVLTSSILFGLAHSVNILHQSLPITAFQMLSAFSLGVLLAAIYLRTGSLIFPILLHGLNDFVSTYASGLQNPSVSAVGVSFVLVYLFTGIFLLRRSKRAAIKQPFTN</sequence>
<evidence type="ECO:0000313" key="4">
    <source>
        <dbReference type="EMBL" id="MDF9913586.1"/>
    </source>
</evidence>
<feature type="transmembrane region" description="Helical" evidence="2">
    <location>
        <begin position="130"/>
        <end position="152"/>
    </location>
</feature>
<feature type="transmembrane region" description="Helical" evidence="2">
    <location>
        <begin position="35"/>
        <end position="56"/>
    </location>
</feature>
<feature type="transmembrane region" description="Helical" evidence="2">
    <location>
        <begin position="164"/>
        <end position="188"/>
    </location>
</feature>
<keyword evidence="2" id="KW-0472">Membrane</keyword>
<dbReference type="GO" id="GO:0008237">
    <property type="term" value="F:metallopeptidase activity"/>
    <property type="evidence" value="ECO:0007669"/>
    <property type="project" value="UniProtKB-KW"/>
</dbReference>
<protein>
    <submittedName>
        <fullName evidence="4">CPBP family intramembrane metalloprotease</fullName>
    </submittedName>
</protein>
<keyword evidence="2" id="KW-1133">Transmembrane helix</keyword>
<keyword evidence="4" id="KW-0482">Metalloprotease</keyword>
<dbReference type="Pfam" id="PF02517">
    <property type="entry name" value="Rce1-like"/>
    <property type="match status" value="1"/>
</dbReference>
<keyword evidence="2" id="KW-0812">Transmembrane</keyword>
<evidence type="ECO:0000313" key="5">
    <source>
        <dbReference type="Proteomes" id="UP001152867"/>
    </source>
</evidence>
<keyword evidence="4" id="KW-0378">Hydrolase</keyword>
<feature type="domain" description="CAAX prenyl protease 2/Lysostaphin resistance protein A-like" evidence="3">
    <location>
        <begin position="95"/>
        <end position="196"/>
    </location>
</feature>
<dbReference type="PANTHER" id="PTHR36435">
    <property type="entry name" value="SLR1288 PROTEIN"/>
    <property type="match status" value="1"/>
</dbReference>
<comment type="caution">
    <text evidence="4">The sequence shown here is derived from an EMBL/GenBank/DDBJ whole genome shotgun (WGS) entry which is preliminary data.</text>
</comment>
<comment type="similarity">
    <text evidence="1">Belongs to the UPF0177 family.</text>
</comment>
<reference evidence="4" key="1">
    <citation type="submission" date="2022-06" db="EMBL/GenBank/DDBJ databases">
        <title>Antifungal cultures and metabolites of lactic acid bacteria for use in dairy fermentations.</title>
        <authorList>
            <person name="Zhao Z."/>
            <person name="Gaenzle M."/>
        </authorList>
    </citation>
    <scope>NUCLEOTIDE SEQUENCE</scope>
    <source>
        <strain evidence="4">FUA3126</strain>
    </source>
</reference>
<keyword evidence="4" id="KW-0645">Protease</keyword>
<dbReference type="InterPro" id="IPR003675">
    <property type="entry name" value="Rce1/LyrA-like_dom"/>
</dbReference>
<organism evidence="4 5">
    <name type="scientific">Furfurilactobacillus milii</name>
    <dbReference type="NCBI Taxonomy" id="2888272"/>
    <lineage>
        <taxon>Bacteria</taxon>
        <taxon>Bacillati</taxon>
        <taxon>Bacillota</taxon>
        <taxon>Bacilli</taxon>
        <taxon>Lactobacillales</taxon>
        <taxon>Lactobacillaceae</taxon>
        <taxon>Furfurilactobacillus</taxon>
    </lineage>
</organism>
<feature type="transmembrane region" description="Helical" evidence="2">
    <location>
        <begin position="96"/>
        <end position="118"/>
    </location>
</feature>
<name>A0ABT6DDZ4_9LACO</name>
<evidence type="ECO:0000259" key="3">
    <source>
        <dbReference type="Pfam" id="PF02517"/>
    </source>
</evidence>
<dbReference type="PANTHER" id="PTHR36435:SF1">
    <property type="entry name" value="CAAX AMINO TERMINAL PROTEASE FAMILY PROTEIN"/>
    <property type="match status" value="1"/>
</dbReference>
<dbReference type="EMBL" id="JANDJP010000004">
    <property type="protein sequence ID" value="MDF9913586.1"/>
    <property type="molecule type" value="Genomic_DNA"/>
</dbReference>
<gene>
    <name evidence="4" type="ORF">NNA32_04905</name>
</gene>
<proteinExistence type="inferred from homology"/>
<keyword evidence="5" id="KW-1185">Reference proteome</keyword>